<dbReference type="InterPro" id="IPR009598">
    <property type="entry name" value="BCALP"/>
</dbReference>
<keyword evidence="1" id="KW-0472">Membrane</keyword>
<dbReference type="WBParaSite" id="MCU_003808-RA">
    <property type="protein sequence ID" value="MCU_003808-RA"/>
    <property type="gene ID" value="MCU_003808"/>
</dbReference>
<dbReference type="AlphaFoldDB" id="A0A5K3EX26"/>
<keyword evidence="1" id="KW-0812">Transmembrane</keyword>
<evidence type="ECO:0000313" key="2">
    <source>
        <dbReference type="WBParaSite" id="MCU_003808-RA"/>
    </source>
</evidence>
<keyword evidence="1" id="KW-1133">Transmembrane helix</keyword>
<feature type="transmembrane region" description="Helical" evidence="1">
    <location>
        <begin position="20"/>
        <end position="38"/>
    </location>
</feature>
<reference evidence="2" key="1">
    <citation type="submission" date="2019-11" db="UniProtKB">
        <authorList>
            <consortium name="WormBaseParasite"/>
        </authorList>
    </citation>
    <scope>IDENTIFICATION</scope>
</reference>
<dbReference type="Pfam" id="PF06726">
    <property type="entry name" value="BC10"/>
    <property type="match status" value="1"/>
</dbReference>
<proteinExistence type="predicted"/>
<dbReference type="SMART" id="SM01396">
    <property type="entry name" value="BC10"/>
    <property type="match status" value="1"/>
</dbReference>
<sequence>MYCLQFILPIFFLPSPSNPAAHAHHTVYLFLVFLIFLMERKPCGICTLVLLALVFFCFTLVHCPSSAHYHYIPFRPIKFCTIGHQTTVGTEKTRRYNFLDAFKACKISVSNMITAYILPCHFPFSNPTSFCSLLETFYLSVFRNMLTILYAFCFVRLPLLHTFECFLLVSQVNSSHYGSIIFMSQGSVSSRFRLFEHCSNIFP</sequence>
<feature type="transmembrane region" description="Helical" evidence="1">
    <location>
        <begin position="45"/>
        <end position="67"/>
    </location>
</feature>
<accession>A0A5K3EX26</accession>
<organism evidence="2">
    <name type="scientific">Mesocestoides corti</name>
    <name type="common">Flatworm</name>
    <dbReference type="NCBI Taxonomy" id="53468"/>
    <lineage>
        <taxon>Eukaryota</taxon>
        <taxon>Metazoa</taxon>
        <taxon>Spiralia</taxon>
        <taxon>Lophotrochozoa</taxon>
        <taxon>Platyhelminthes</taxon>
        <taxon>Cestoda</taxon>
        <taxon>Eucestoda</taxon>
        <taxon>Cyclophyllidea</taxon>
        <taxon>Mesocestoididae</taxon>
        <taxon>Mesocestoides</taxon>
    </lineage>
</organism>
<evidence type="ECO:0000256" key="1">
    <source>
        <dbReference type="SAM" id="Phobius"/>
    </source>
</evidence>
<name>A0A5K3EX26_MESCO</name>
<protein>
    <submittedName>
        <fullName evidence="2">Bladder cancer-associated protein</fullName>
    </submittedName>
</protein>